<protein>
    <submittedName>
        <fullName evidence="2">B3/4 domain protein</fullName>
    </submittedName>
</protein>
<evidence type="ECO:0000313" key="3">
    <source>
        <dbReference type="Proteomes" id="UP000319342"/>
    </source>
</evidence>
<gene>
    <name evidence="2" type="ORF">Pla163_05600</name>
</gene>
<dbReference type="Proteomes" id="UP000319342">
    <property type="component" value="Chromosome"/>
</dbReference>
<keyword evidence="3" id="KW-1185">Reference proteome</keyword>
<proteinExistence type="predicted"/>
<dbReference type="OrthoDB" id="276580at2"/>
<sequence>MIEFDDHPLLEPVCFVTEFAEPLGSLGPATSALAALEPGATAPLTSSDDVRAAVRRLLRLGGYRPTGRGKPSAEYLLGAVANGRLGSINPAVDACNAVSLHSGLPISVVDLDRASEPLRVGVAEAGASYVFNRSGQEIGLGGLLCLFDADGPCANAVKDAQRTKTDEGTRRTLSVIWGTNELPGRADDAAAWYRELLAECGATTRSV</sequence>
<evidence type="ECO:0000259" key="1">
    <source>
        <dbReference type="SMART" id="SM00873"/>
    </source>
</evidence>
<organism evidence="2 3">
    <name type="scientific">Rohdeia mirabilis</name>
    <dbReference type="NCBI Taxonomy" id="2528008"/>
    <lineage>
        <taxon>Bacteria</taxon>
        <taxon>Pseudomonadati</taxon>
        <taxon>Planctomycetota</taxon>
        <taxon>Planctomycetia</taxon>
        <taxon>Planctomycetia incertae sedis</taxon>
        <taxon>Rohdeia</taxon>
    </lineage>
</organism>
<dbReference type="SMART" id="SM00873">
    <property type="entry name" value="B3_4"/>
    <property type="match status" value="1"/>
</dbReference>
<reference evidence="2 3" key="1">
    <citation type="submission" date="2019-02" db="EMBL/GenBank/DDBJ databases">
        <title>Deep-cultivation of Planctomycetes and their phenomic and genomic characterization uncovers novel biology.</title>
        <authorList>
            <person name="Wiegand S."/>
            <person name="Jogler M."/>
            <person name="Boedeker C."/>
            <person name="Pinto D."/>
            <person name="Vollmers J."/>
            <person name="Rivas-Marin E."/>
            <person name="Kohn T."/>
            <person name="Peeters S.H."/>
            <person name="Heuer A."/>
            <person name="Rast P."/>
            <person name="Oberbeckmann S."/>
            <person name="Bunk B."/>
            <person name="Jeske O."/>
            <person name="Meyerdierks A."/>
            <person name="Storesund J.E."/>
            <person name="Kallscheuer N."/>
            <person name="Luecker S."/>
            <person name="Lage O.M."/>
            <person name="Pohl T."/>
            <person name="Merkel B.J."/>
            <person name="Hornburger P."/>
            <person name="Mueller R.-W."/>
            <person name="Bruemmer F."/>
            <person name="Labrenz M."/>
            <person name="Spormann A.M."/>
            <person name="Op den Camp H."/>
            <person name="Overmann J."/>
            <person name="Amann R."/>
            <person name="Jetten M.S.M."/>
            <person name="Mascher T."/>
            <person name="Medema M.H."/>
            <person name="Devos D.P."/>
            <person name="Kaster A.-K."/>
            <person name="Ovreas L."/>
            <person name="Rohde M."/>
            <person name="Galperin M.Y."/>
            <person name="Jogler C."/>
        </authorList>
    </citation>
    <scope>NUCLEOTIDE SEQUENCE [LARGE SCALE GENOMIC DNA]</scope>
    <source>
        <strain evidence="2 3">Pla163</strain>
    </source>
</reference>
<dbReference type="GO" id="GO:0003723">
    <property type="term" value="F:RNA binding"/>
    <property type="evidence" value="ECO:0007669"/>
    <property type="project" value="InterPro"/>
</dbReference>
<dbReference type="GO" id="GO:0004826">
    <property type="term" value="F:phenylalanine-tRNA ligase activity"/>
    <property type="evidence" value="ECO:0007669"/>
    <property type="project" value="InterPro"/>
</dbReference>
<dbReference type="EMBL" id="CP036290">
    <property type="protein sequence ID" value="QDU83461.1"/>
    <property type="molecule type" value="Genomic_DNA"/>
</dbReference>
<feature type="domain" description="B3/B4 tRNA-binding" evidence="1">
    <location>
        <begin position="53"/>
        <end position="202"/>
    </location>
</feature>
<dbReference type="PANTHER" id="PTHR39209:SF2">
    <property type="entry name" value="CYTOPLASMIC PROTEIN"/>
    <property type="match status" value="1"/>
</dbReference>
<dbReference type="SUPFAM" id="SSF56037">
    <property type="entry name" value="PheT/TilS domain"/>
    <property type="match status" value="1"/>
</dbReference>
<dbReference type="InterPro" id="IPR005146">
    <property type="entry name" value="B3/B4_tRNA-bd"/>
</dbReference>
<dbReference type="Gene3D" id="3.50.40.10">
    <property type="entry name" value="Phenylalanyl-trna Synthetase, Chain B, domain 3"/>
    <property type="match status" value="1"/>
</dbReference>
<name>A0A518CW51_9BACT</name>
<dbReference type="PANTHER" id="PTHR39209">
    <property type="match status" value="1"/>
</dbReference>
<accession>A0A518CW51</accession>
<evidence type="ECO:0000313" key="2">
    <source>
        <dbReference type="EMBL" id="QDU83461.1"/>
    </source>
</evidence>
<dbReference type="InterPro" id="IPR020825">
    <property type="entry name" value="Phe-tRNA_synthase-like_B3/B4"/>
</dbReference>
<dbReference type="RefSeq" id="WP_145183189.1">
    <property type="nucleotide sequence ID" value="NZ_CP036290.1"/>
</dbReference>
<dbReference type="AlphaFoldDB" id="A0A518CW51"/>
<dbReference type="Pfam" id="PF03483">
    <property type="entry name" value="B3_4"/>
    <property type="match status" value="1"/>
</dbReference>